<comment type="caution">
    <text evidence="1">The sequence shown here is derived from an EMBL/GenBank/DDBJ whole genome shotgun (WGS) entry which is preliminary data.</text>
</comment>
<dbReference type="EMBL" id="MEZX01000003">
    <property type="protein sequence ID" value="OGD64303.1"/>
    <property type="molecule type" value="Genomic_DNA"/>
</dbReference>
<dbReference type="AlphaFoldDB" id="A0A1F5EAB8"/>
<protein>
    <submittedName>
        <fullName evidence="1">Uncharacterized protein</fullName>
    </submittedName>
</protein>
<organism evidence="1 2">
    <name type="scientific">Candidatus Berkelbacteria bacterium RIFCSPLOWO2_01_FULL_50_28</name>
    <dbReference type="NCBI Taxonomy" id="1797471"/>
    <lineage>
        <taxon>Bacteria</taxon>
        <taxon>Candidatus Berkelbacteria</taxon>
    </lineage>
</organism>
<accession>A0A1F5EAB8</accession>
<gene>
    <name evidence="1" type="ORF">A3A71_04000</name>
</gene>
<sequence>MQSNFYEIYTSSLFQKTFKKVLGNREAEVITRPACFFVRLKSEDARFVKRIIVFPPHGFTGDEVSLLNPHPEVRRARVKILGKINPTKKGFKPLVGEMKFDFSLTRNVPTEKTSAYAKFSEKYCKSQLKSWKNWFYVVKENGLGNFHSLINVSNEWVVALLEKELIDQKKINIKPYLEKLPQLEAKKLQIVLQKIEQVGDKIFDDKVFVARVLKIPSRTLVPILIQMLNVQETGKHENCTFFALLLKIAKRNKKQTLEEVKRAIELQSAPYYYLEDLDRKLSKSRF</sequence>
<evidence type="ECO:0000313" key="2">
    <source>
        <dbReference type="Proteomes" id="UP000177481"/>
    </source>
</evidence>
<reference evidence="1 2" key="1">
    <citation type="journal article" date="2016" name="Nat. Commun.">
        <title>Thousands of microbial genomes shed light on interconnected biogeochemical processes in an aquifer system.</title>
        <authorList>
            <person name="Anantharaman K."/>
            <person name="Brown C.T."/>
            <person name="Hug L.A."/>
            <person name="Sharon I."/>
            <person name="Castelle C.J."/>
            <person name="Probst A.J."/>
            <person name="Thomas B.C."/>
            <person name="Singh A."/>
            <person name="Wilkins M.J."/>
            <person name="Karaoz U."/>
            <person name="Brodie E.L."/>
            <person name="Williams K.H."/>
            <person name="Hubbard S.S."/>
            <person name="Banfield J.F."/>
        </authorList>
    </citation>
    <scope>NUCLEOTIDE SEQUENCE [LARGE SCALE GENOMIC DNA]</scope>
</reference>
<dbReference type="Proteomes" id="UP000177481">
    <property type="component" value="Unassembled WGS sequence"/>
</dbReference>
<proteinExistence type="predicted"/>
<evidence type="ECO:0000313" key="1">
    <source>
        <dbReference type="EMBL" id="OGD64303.1"/>
    </source>
</evidence>
<name>A0A1F5EAB8_9BACT</name>